<dbReference type="Gene3D" id="3.90.190.10">
    <property type="entry name" value="Protein tyrosine phosphatase superfamily"/>
    <property type="match status" value="1"/>
</dbReference>
<protein>
    <submittedName>
        <fullName evidence="2">Protein tyrosine phosphatase</fullName>
    </submittedName>
</protein>
<dbReference type="EMBL" id="PJNW01000002">
    <property type="protein sequence ID" value="PKR90370.1"/>
    <property type="molecule type" value="Genomic_DNA"/>
</dbReference>
<comment type="caution">
    <text evidence="2">The sequence shown here is derived from an EMBL/GenBank/DDBJ whole genome shotgun (WGS) entry which is preliminary data.</text>
</comment>
<dbReference type="Pfam" id="PF00102">
    <property type="entry name" value="Y_phosphatase"/>
    <property type="match status" value="1"/>
</dbReference>
<dbReference type="SUPFAM" id="SSF52799">
    <property type="entry name" value="(Phosphotyrosine protein) phosphatases II"/>
    <property type="match status" value="1"/>
</dbReference>
<organism evidence="2 3">
    <name type="scientific">Pleomorphomonas diazotrophica</name>
    <dbReference type="NCBI Taxonomy" id="1166257"/>
    <lineage>
        <taxon>Bacteria</taxon>
        <taxon>Pseudomonadati</taxon>
        <taxon>Pseudomonadota</taxon>
        <taxon>Alphaproteobacteria</taxon>
        <taxon>Hyphomicrobiales</taxon>
        <taxon>Pleomorphomonadaceae</taxon>
        <taxon>Pleomorphomonas</taxon>
    </lineage>
</organism>
<dbReference type="AlphaFoldDB" id="A0A1I4QWQ9"/>
<evidence type="ECO:0000259" key="1">
    <source>
        <dbReference type="Pfam" id="PF00102"/>
    </source>
</evidence>
<dbReference type="InterPro" id="IPR000242">
    <property type="entry name" value="PTP_cat"/>
</dbReference>
<sequence>MTATTIHVCSLTKLEETVALTGARHVITLINAGTPMRLPATIGHQNHLFLAMHDIVETLDGMTPPGEAHVAQMLDWVNDWDRSTPLVVHCFAGISRSTAAAYTLVSALNPWRDEAALATLLRERAPSATPNRRIVEIADRLLGRNGRMIAAIDAIGRGADAFEGTPFALDVEAAR</sequence>
<reference evidence="2 3" key="1">
    <citation type="submission" date="2017-12" db="EMBL/GenBank/DDBJ databases">
        <title>Anaerobic carbon monoxide metabolism by Pleomorphomonas carboxyditropha sp. nov., a new mesophilic hydrogenogenic carboxidotroph.</title>
        <authorList>
            <person name="Esquivel-Elizondo S."/>
            <person name="Krajmalnik-Brown R."/>
        </authorList>
    </citation>
    <scope>NUCLEOTIDE SEQUENCE [LARGE SCALE GENOMIC DNA]</scope>
    <source>
        <strain evidence="2 3">R5-392</strain>
    </source>
</reference>
<accession>A0A1I4QWQ9</accession>
<gene>
    <name evidence="2" type="ORF">CXZ10_03035</name>
</gene>
<dbReference type="InterPro" id="IPR029021">
    <property type="entry name" value="Prot-tyrosine_phosphatase-like"/>
</dbReference>
<evidence type="ECO:0000313" key="2">
    <source>
        <dbReference type="EMBL" id="PKR90370.1"/>
    </source>
</evidence>
<dbReference type="RefSeq" id="WP_101287463.1">
    <property type="nucleotide sequence ID" value="NZ_FOUQ01000001.1"/>
</dbReference>
<evidence type="ECO:0000313" key="3">
    <source>
        <dbReference type="Proteomes" id="UP000233491"/>
    </source>
</evidence>
<keyword evidence="3" id="KW-1185">Reference proteome</keyword>
<dbReference type="OrthoDB" id="9794527at2"/>
<dbReference type="GO" id="GO:0004725">
    <property type="term" value="F:protein tyrosine phosphatase activity"/>
    <property type="evidence" value="ECO:0007669"/>
    <property type="project" value="InterPro"/>
</dbReference>
<name>A0A1I4QWQ9_9HYPH</name>
<dbReference type="Proteomes" id="UP000233491">
    <property type="component" value="Unassembled WGS sequence"/>
</dbReference>
<feature type="domain" description="Tyrosine-protein phosphatase" evidence="1">
    <location>
        <begin position="61"/>
        <end position="101"/>
    </location>
</feature>
<proteinExistence type="predicted"/>